<keyword evidence="1" id="KW-0472">Membrane</keyword>
<keyword evidence="1" id="KW-1133">Transmembrane helix</keyword>
<evidence type="ECO:0008006" key="4">
    <source>
        <dbReference type="Google" id="ProtNLM"/>
    </source>
</evidence>
<accession>A0A4S5BRC0</accession>
<evidence type="ECO:0000313" key="2">
    <source>
        <dbReference type="EMBL" id="THJ34939.1"/>
    </source>
</evidence>
<dbReference type="Proteomes" id="UP000306236">
    <property type="component" value="Unassembled WGS sequence"/>
</dbReference>
<sequence length="276" mass="30782">MSKRSNILPLLTALVLVAAFIALVWWSPPGKPRLEVLGEDRVVLPAPVQVFLAAGDRYLAANIENFRAMSSGTEANLPAEREFRLRSFDTASQLNPCHEDNYYVANAILTWGGAPEHGIDILRRATHCRSWDYSPPFFLGLAQNSFLHDPAKARASLELAATRASSEDQASSLHRIGVMMEAGSYQSTAASLAFLRHEMESTHDQRLKAMLEKRVQRMEGLQLLEQAQAEFEQKTGRPLQAPDELLSSGVLQAFPSDPMRLGYEFEDGHFRLRSTD</sequence>
<evidence type="ECO:0000313" key="3">
    <source>
        <dbReference type="Proteomes" id="UP000306236"/>
    </source>
</evidence>
<protein>
    <recommendedName>
        <fullName evidence="4">Tetratricopeptide repeat protein</fullName>
    </recommendedName>
</protein>
<proteinExistence type="predicted"/>
<reference evidence="2 3" key="1">
    <citation type="submission" date="2019-04" db="EMBL/GenBank/DDBJ databases">
        <title>Lampropedia sp YIM MLB12 draf genome.</title>
        <authorList>
            <person name="Wang Y.-X."/>
        </authorList>
    </citation>
    <scope>NUCLEOTIDE SEQUENCE [LARGE SCALE GENOMIC DNA]</scope>
    <source>
        <strain evidence="2 3">YIM MLB12</strain>
    </source>
</reference>
<feature type="transmembrane region" description="Helical" evidence="1">
    <location>
        <begin position="7"/>
        <end position="26"/>
    </location>
</feature>
<dbReference type="AlphaFoldDB" id="A0A4S5BRC0"/>
<organism evidence="2 3">
    <name type="scientific">Lampropedia aestuarii</name>
    <dbReference type="NCBI Taxonomy" id="2562762"/>
    <lineage>
        <taxon>Bacteria</taxon>
        <taxon>Pseudomonadati</taxon>
        <taxon>Pseudomonadota</taxon>
        <taxon>Betaproteobacteria</taxon>
        <taxon>Burkholderiales</taxon>
        <taxon>Comamonadaceae</taxon>
        <taxon>Lampropedia</taxon>
    </lineage>
</organism>
<evidence type="ECO:0000256" key="1">
    <source>
        <dbReference type="SAM" id="Phobius"/>
    </source>
</evidence>
<dbReference type="EMBL" id="SSWX01000005">
    <property type="protein sequence ID" value="THJ34939.1"/>
    <property type="molecule type" value="Genomic_DNA"/>
</dbReference>
<gene>
    <name evidence="2" type="ORF">E8K88_05505</name>
</gene>
<keyword evidence="1" id="KW-0812">Transmembrane</keyword>
<name>A0A4S5BRC0_9BURK</name>
<keyword evidence="3" id="KW-1185">Reference proteome</keyword>
<dbReference type="OrthoDB" id="8591518at2"/>
<comment type="caution">
    <text evidence="2">The sequence shown here is derived from an EMBL/GenBank/DDBJ whole genome shotgun (WGS) entry which is preliminary data.</text>
</comment>
<dbReference type="RefSeq" id="WP_136405652.1">
    <property type="nucleotide sequence ID" value="NZ_SSWX01000005.1"/>
</dbReference>